<comment type="similarity">
    <text evidence="1">Belongs to the SIMIBI class G3E GTPase family. ArgK/MeaB subfamily.</text>
</comment>
<evidence type="ECO:0000256" key="2">
    <source>
        <dbReference type="ARBA" id="ARBA00022741"/>
    </source>
</evidence>
<gene>
    <name evidence="6" type="primary">meaB</name>
    <name evidence="6" type="ORF">ENP88_05080</name>
</gene>
<dbReference type="EMBL" id="DSLA01000080">
    <property type="protein sequence ID" value="HEH35514.1"/>
    <property type="molecule type" value="Genomic_DNA"/>
</dbReference>
<reference evidence="6" key="1">
    <citation type="journal article" date="2020" name="mSystems">
        <title>Genome- and Community-Level Interaction Insights into Carbon Utilization and Element Cycling Functions of Hydrothermarchaeota in Hydrothermal Sediment.</title>
        <authorList>
            <person name="Zhou Z."/>
            <person name="Liu Y."/>
            <person name="Xu W."/>
            <person name="Pan J."/>
            <person name="Luo Z.H."/>
            <person name="Li M."/>
        </authorList>
    </citation>
    <scope>NUCLEOTIDE SEQUENCE [LARGE SCALE GENOMIC DNA]</scope>
    <source>
        <strain evidence="6">SpSt-26</strain>
    </source>
</reference>
<dbReference type="InterPro" id="IPR052040">
    <property type="entry name" value="GTPase/Isobutyryl-CoA_mutase"/>
</dbReference>
<dbReference type="Pfam" id="PF03308">
    <property type="entry name" value="MeaB"/>
    <property type="match status" value="1"/>
</dbReference>
<evidence type="ECO:0000313" key="6">
    <source>
        <dbReference type="EMBL" id="HEH35514.1"/>
    </source>
</evidence>
<keyword evidence="5" id="KW-0143">Chaperone</keyword>
<keyword evidence="2" id="KW-0547">Nucleotide-binding</keyword>
<evidence type="ECO:0000256" key="1">
    <source>
        <dbReference type="ARBA" id="ARBA00009625"/>
    </source>
</evidence>
<organism evidence="6">
    <name type="scientific">Archaeoglobus fulgidus</name>
    <dbReference type="NCBI Taxonomy" id="2234"/>
    <lineage>
        <taxon>Archaea</taxon>
        <taxon>Methanobacteriati</taxon>
        <taxon>Methanobacteriota</taxon>
        <taxon>Archaeoglobi</taxon>
        <taxon>Archaeoglobales</taxon>
        <taxon>Archaeoglobaceae</taxon>
        <taxon>Archaeoglobus</taxon>
    </lineage>
</organism>
<dbReference type="GO" id="GO:0005525">
    <property type="term" value="F:GTP binding"/>
    <property type="evidence" value="ECO:0007669"/>
    <property type="project" value="UniProtKB-KW"/>
</dbReference>
<evidence type="ECO:0000256" key="3">
    <source>
        <dbReference type="ARBA" id="ARBA00022801"/>
    </source>
</evidence>
<dbReference type="SUPFAM" id="SSF52540">
    <property type="entry name" value="P-loop containing nucleoside triphosphate hydrolases"/>
    <property type="match status" value="1"/>
</dbReference>
<protein>
    <submittedName>
        <fullName evidence="6">Methylmalonyl Co-A mutase-associated GTPase MeaB</fullName>
    </submittedName>
</protein>
<dbReference type="InterPro" id="IPR027417">
    <property type="entry name" value="P-loop_NTPase"/>
</dbReference>
<proteinExistence type="inferred from homology"/>
<dbReference type="PANTHER" id="PTHR43087:SF1">
    <property type="entry name" value="LAO_AO TRANSPORT SYSTEM ATPASE"/>
    <property type="match status" value="1"/>
</dbReference>
<keyword evidence="4" id="KW-0342">GTP-binding</keyword>
<dbReference type="Gene3D" id="1.20.5.170">
    <property type="match status" value="1"/>
</dbReference>
<dbReference type="PANTHER" id="PTHR43087">
    <property type="entry name" value="LYSINE/ARGININE/ORNITHINE TRANSPORT SYSTEM KINASE"/>
    <property type="match status" value="1"/>
</dbReference>
<dbReference type="AlphaFoldDB" id="A0A7J2TK31"/>
<keyword evidence="3" id="KW-0378">Hydrolase</keyword>
<dbReference type="NCBIfam" id="TIGR00750">
    <property type="entry name" value="lao"/>
    <property type="match status" value="1"/>
</dbReference>
<dbReference type="CDD" id="cd03114">
    <property type="entry name" value="MMAA-like"/>
    <property type="match status" value="1"/>
</dbReference>
<dbReference type="InterPro" id="IPR005129">
    <property type="entry name" value="GTPase_ArgK"/>
</dbReference>
<evidence type="ECO:0000256" key="4">
    <source>
        <dbReference type="ARBA" id="ARBA00023134"/>
    </source>
</evidence>
<sequence length="330" mass="36827">MNVEELVEGILSKKRRFLARAITLVENEHPESKEVLRRIYPRTGNAHVIGITGFPGVGKSTIVSKLTEEFRKRGKSVGIVAVDPSSPFTGGALLGDRLRLEGADVNKNLWLDENVFFRSMGSRGRLGGIAKKTGDVVKLLDAAGYEKILVETVGAGQSEVGILEVADTVVVILMPETGDDIQVNKAGILEIGDIFVINKADLEGAENVERWLKYMLSLDEETVMELSKLSHADEVKLMQKLKWKKPVLKTIADRGIGIKELANEIERHYEVLKKNGILQEKRREKAKLSALELAIEEIRAEIAKRYKDLLDREMDPYTLADRIVKEVLKC</sequence>
<dbReference type="Gene3D" id="3.40.50.300">
    <property type="entry name" value="P-loop containing nucleotide triphosphate hydrolases"/>
    <property type="match status" value="1"/>
</dbReference>
<comment type="caution">
    <text evidence="6">The sequence shown here is derived from an EMBL/GenBank/DDBJ whole genome shotgun (WGS) entry which is preliminary data.</text>
</comment>
<dbReference type="GO" id="GO:0003924">
    <property type="term" value="F:GTPase activity"/>
    <property type="evidence" value="ECO:0007669"/>
    <property type="project" value="InterPro"/>
</dbReference>
<name>A0A7J2TK31_ARCFL</name>
<accession>A0A7J2TK31</accession>
<evidence type="ECO:0000256" key="5">
    <source>
        <dbReference type="ARBA" id="ARBA00023186"/>
    </source>
</evidence>